<dbReference type="Proteomes" id="UP001642409">
    <property type="component" value="Unassembled WGS sequence"/>
</dbReference>
<evidence type="ECO:0000313" key="2">
    <source>
        <dbReference type="EMBL" id="CAL6034353.1"/>
    </source>
</evidence>
<dbReference type="AlphaFoldDB" id="A0AA86RGK2"/>
<evidence type="ECO:0000313" key="3">
    <source>
        <dbReference type="Proteomes" id="UP001642409"/>
    </source>
</evidence>
<sequence>MIFLNPSKGQLIISSRRDSLSSSLIISASRANLTLAPLSKTKLQSTYEFLLNQNIRFQDTNTIRASQFHPNSSVNLSTNIELLPATLNLYLLQLKYQQPVKYA</sequence>
<organism evidence="1">
    <name type="scientific">Hexamita inflata</name>
    <dbReference type="NCBI Taxonomy" id="28002"/>
    <lineage>
        <taxon>Eukaryota</taxon>
        <taxon>Metamonada</taxon>
        <taxon>Diplomonadida</taxon>
        <taxon>Hexamitidae</taxon>
        <taxon>Hexamitinae</taxon>
        <taxon>Hexamita</taxon>
    </lineage>
</organism>
<dbReference type="EMBL" id="CATOUU010001183">
    <property type="protein sequence ID" value="CAI9978104.1"/>
    <property type="molecule type" value="Genomic_DNA"/>
</dbReference>
<comment type="caution">
    <text evidence="1">The sequence shown here is derived from an EMBL/GenBank/DDBJ whole genome shotgun (WGS) entry which is preliminary data.</text>
</comment>
<accession>A0AA86RGK2</accession>
<gene>
    <name evidence="2" type="ORF">HINF_LOCUS35409</name>
    <name evidence="1" type="ORF">HINF_LOCUS65749</name>
</gene>
<reference evidence="1" key="1">
    <citation type="submission" date="2023-06" db="EMBL/GenBank/DDBJ databases">
        <authorList>
            <person name="Kurt Z."/>
        </authorList>
    </citation>
    <scope>NUCLEOTIDE SEQUENCE</scope>
</reference>
<proteinExistence type="predicted"/>
<protein>
    <submittedName>
        <fullName evidence="2">Hypothetical_protein</fullName>
    </submittedName>
</protein>
<name>A0AA86RGK2_9EUKA</name>
<reference evidence="2 3" key="2">
    <citation type="submission" date="2024-07" db="EMBL/GenBank/DDBJ databases">
        <authorList>
            <person name="Akdeniz Z."/>
        </authorList>
    </citation>
    <scope>NUCLEOTIDE SEQUENCE [LARGE SCALE GENOMIC DNA]</scope>
</reference>
<evidence type="ECO:0000313" key="1">
    <source>
        <dbReference type="EMBL" id="CAI9978104.1"/>
    </source>
</evidence>
<keyword evidence="3" id="KW-1185">Reference proteome</keyword>
<dbReference type="EMBL" id="CAXDID020000128">
    <property type="protein sequence ID" value="CAL6034353.1"/>
    <property type="molecule type" value="Genomic_DNA"/>
</dbReference>